<evidence type="ECO:0000313" key="1">
    <source>
        <dbReference type="EMBL" id="KAK0143143.1"/>
    </source>
</evidence>
<organism evidence="1 2">
    <name type="scientific">Merluccius polli</name>
    <name type="common">Benguela hake</name>
    <name type="synonym">Merluccius cadenati</name>
    <dbReference type="NCBI Taxonomy" id="89951"/>
    <lineage>
        <taxon>Eukaryota</taxon>
        <taxon>Metazoa</taxon>
        <taxon>Chordata</taxon>
        <taxon>Craniata</taxon>
        <taxon>Vertebrata</taxon>
        <taxon>Euteleostomi</taxon>
        <taxon>Actinopterygii</taxon>
        <taxon>Neopterygii</taxon>
        <taxon>Teleostei</taxon>
        <taxon>Neoteleostei</taxon>
        <taxon>Acanthomorphata</taxon>
        <taxon>Zeiogadaria</taxon>
        <taxon>Gadariae</taxon>
        <taxon>Gadiformes</taxon>
        <taxon>Gadoidei</taxon>
        <taxon>Merlucciidae</taxon>
        <taxon>Merluccius</taxon>
    </lineage>
</organism>
<sequence length="263" mass="29286">MDDLTITTSVPGSRWILQGLERLITWATMSFKPSKSRSMVLKKGKKSNKELGAWLTKVDKSGLPGRFKAWIYQHSILPQVLWPLLVYAVPMTTVESLERKISGFLRKWLGLPRSLITVWDDCPSVASLKNSWEEALQYRDSRDCKVSSAGVEEGSGRLGKHWRRQSHLRLKALVGTVATGRVGLGYFPKTLVSQAHDKERHHLLQEEAWSRHGGRASEQGSGTPAAGSVNKVGECTAAQDHLDKHLGGRARHLPAFFALEEAL</sequence>
<evidence type="ECO:0000313" key="2">
    <source>
        <dbReference type="Proteomes" id="UP001174136"/>
    </source>
</evidence>
<dbReference type="EMBL" id="JAOPHQ010003432">
    <property type="protein sequence ID" value="KAK0143143.1"/>
    <property type="molecule type" value="Genomic_DNA"/>
</dbReference>
<keyword evidence="2" id="KW-1185">Reference proteome</keyword>
<comment type="caution">
    <text evidence="1">The sequence shown here is derived from an EMBL/GenBank/DDBJ whole genome shotgun (WGS) entry which is preliminary data.</text>
</comment>
<accession>A0AA47MMJ0</accession>
<reference evidence="1" key="1">
    <citation type="journal article" date="2023" name="Front. Mar. Sci.">
        <title>A new Merluccius polli reference genome to investigate the effects of global change in West African waters.</title>
        <authorList>
            <person name="Mateo J.L."/>
            <person name="Blanco-Fernandez C."/>
            <person name="Garcia-Vazquez E."/>
            <person name="Machado-Schiaffino G."/>
        </authorList>
    </citation>
    <scope>NUCLEOTIDE SEQUENCE</scope>
    <source>
        <strain evidence="1">C29</strain>
        <tissue evidence="1">Fin</tissue>
    </source>
</reference>
<proteinExistence type="predicted"/>
<name>A0AA47MMJ0_MERPO</name>
<gene>
    <name evidence="1" type="ORF">N1851_018727</name>
</gene>
<dbReference type="Proteomes" id="UP001174136">
    <property type="component" value="Unassembled WGS sequence"/>
</dbReference>
<protein>
    <submittedName>
        <fullName evidence="1">Uncharacterized protein</fullName>
    </submittedName>
</protein>
<dbReference type="AlphaFoldDB" id="A0AA47MMJ0"/>